<keyword evidence="6" id="KW-0175">Coiled coil</keyword>
<dbReference type="RefSeq" id="XP_064701827.1">
    <property type="nucleotide sequence ID" value="XM_064851922.1"/>
</dbReference>
<feature type="coiled-coil region" evidence="6">
    <location>
        <begin position="79"/>
        <end position="106"/>
    </location>
</feature>
<dbReference type="PROSITE" id="PS00463">
    <property type="entry name" value="ZN2_CY6_FUNGAL_1"/>
    <property type="match status" value="1"/>
</dbReference>
<feature type="domain" description="Zn(2)-C6 fungal-type" evidence="8">
    <location>
        <begin position="27"/>
        <end position="57"/>
    </location>
</feature>
<protein>
    <recommendedName>
        <fullName evidence="8">Zn(2)-C6 fungal-type domain-containing protein</fullName>
    </recommendedName>
</protein>
<evidence type="ECO:0000259" key="8">
    <source>
        <dbReference type="PROSITE" id="PS50048"/>
    </source>
</evidence>
<dbReference type="SUPFAM" id="SSF57701">
    <property type="entry name" value="Zn2/Cys6 DNA-binding domain"/>
    <property type="match status" value="1"/>
</dbReference>
<dbReference type="GO" id="GO:0003677">
    <property type="term" value="F:DNA binding"/>
    <property type="evidence" value="ECO:0007669"/>
    <property type="project" value="UniProtKB-KW"/>
</dbReference>
<keyword evidence="1" id="KW-0479">Metal-binding</keyword>
<dbReference type="PANTHER" id="PTHR46910">
    <property type="entry name" value="TRANSCRIPTION FACTOR PDR1"/>
    <property type="match status" value="1"/>
</dbReference>
<proteinExistence type="predicted"/>
<gene>
    <name evidence="9" type="ORF">LTR84_008376</name>
</gene>
<dbReference type="Pfam" id="PF04082">
    <property type="entry name" value="Fungal_trans"/>
    <property type="match status" value="1"/>
</dbReference>
<dbReference type="PANTHER" id="PTHR46910:SF12">
    <property type="entry name" value="REGULATORY PROTEIN CAT8"/>
    <property type="match status" value="1"/>
</dbReference>
<keyword evidence="2" id="KW-0805">Transcription regulation</keyword>
<keyword evidence="5" id="KW-0539">Nucleus</keyword>
<accession>A0AAV9N095</accession>
<evidence type="ECO:0000256" key="1">
    <source>
        <dbReference type="ARBA" id="ARBA00022723"/>
    </source>
</evidence>
<dbReference type="CDD" id="cd00067">
    <property type="entry name" value="GAL4"/>
    <property type="match status" value="1"/>
</dbReference>
<keyword evidence="10" id="KW-1185">Reference proteome</keyword>
<dbReference type="EMBL" id="JAVRRD010000031">
    <property type="protein sequence ID" value="KAK5046233.1"/>
    <property type="molecule type" value="Genomic_DNA"/>
</dbReference>
<sequence>MQDERGSLSHDHELSSLSPHPSRIGQVCDRCRSKRVKCNGAKPSCAACTTANVLCEVSATLKRKTRIRGFPTSEDARLIESLRAQNAELQRKLRAECETTEALRQELDGLTSQTQAQPHKISGSSWDQYPQMDASATFPTLDEIEAVVAERAAYGIKHMGRLVYDESGTGRFAGSTTGVHFVLITQEACAQYLNYDGQFPQSCYSLYLLQPTINGDKSPECEYGTIMSNYATFASGIRRRLSLPLLYYVQQIEMFRARWESFCPVLVKSEMVRDVQTLLTTLSDETVAPMIDYSTVMAMLMVMVFNELGQEIDQRGDVEADELRKEKFDLAAHLLGPVSACGDLRALQAISLFAFYIQIIGHSTWLLQLNSVMVRIAQSLGLHRHDRRFKYKSGLVELRRRIWWWIYLFDKITSTVHGLPRLINDTDVDNDMPVDCILDDINKEEVSYPLPGDITPLACFNQSILLSLKLSIILEQLYTTTQRRDSVDKITRLDRKLRLWNQTFNTLPHITPFEIGEPSHHLGGAGQQSWKELSTMWLQLLANIAMVLIHRPALTFPPDTPEFAASLNACVKSSSVILDLLADDVVGIWLRSIRPSGPNVVFQSALMHVYASCNTIRTTRVAGPDKVTTLKVISRAIELLTLYVPGYGDPTSIHYDPGGIRSQWVGDAVSTLRSLEVALSESSEIESPDGLGVIAGAKAPLTENMSQTVEIQSTMTAIDSWDISTDWLW</sequence>
<dbReference type="InterPro" id="IPR001138">
    <property type="entry name" value="Zn2Cys6_DnaBD"/>
</dbReference>
<dbReference type="InterPro" id="IPR036864">
    <property type="entry name" value="Zn2-C6_fun-type_DNA-bd_sf"/>
</dbReference>
<dbReference type="GO" id="GO:0008270">
    <property type="term" value="F:zinc ion binding"/>
    <property type="evidence" value="ECO:0007669"/>
    <property type="project" value="InterPro"/>
</dbReference>
<dbReference type="SMART" id="SM00066">
    <property type="entry name" value="GAL4"/>
    <property type="match status" value="1"/>
</dbReference>
<reference evidence="9 10" key="1">
    <citation type="submission" date="2023-08" db="EMBL/GenBank/DDBJ databases">
        <title>Black Yeasts Isolated from many extreme environments.</title>
        <authorList>
            <person name="Coleine C."/>
            <person name="Stajich J.E."/>
            <person name="Selbmann L."/>
        </authorList>
    </citation>
    <scope>NUCLEOTIDE SEQUENCE [LARGE SCALE GENOMIC DNA]</scope>
    <source>
        <strain evidence="9 10">CCFEE 5792</strain>
    </source>
</reference>
<dbReference type="GO" id="GO:0000981">
    <property type="term" value="F:DNA-binding transcription factor activity, RNA polymerase II-specific"/>
    <property type="evidence" value="ECO:0007669"/>
    <property type="project" value="InterPro"/>
</dbReference>
<dbReference type="SMART" id="SM00906">
    <property type="entry name" value="Fungal_trans"/>
    <property type="match status" value="1"/>
</dbReference>
<dbReference type="Gene3D" id="4.10.240.10">
    <property type="entry name" value="Zn(2)-C6 fungal-type DNA-binding domain"/>
    <property type="match status" value="1"/>
</dbReference>
<evidence type="ECO:0000256" key="4">
    <source>
        <dbReference type="ARBA" id="ARBA00023163"/>
    </source>
</evidence>
<evidence type="ECO:0000256" key="6">
    <source>
        <dbReference type="SAM" id="Coils"/>
    </source>
</evidence>
<evidence type="ECO:0000256" key="7">
    <source>
        <dbReference type="SAM" id="MobiDB-lite"/>
    </source>
</evidence>
<dbReference type="InterPro" id="IPR007219">
    <property type="entry name" value="XnlR_reg_dom"/>
</dbReference>
<name>A0AAV9N095_9EURO</name>
<dbReference type="Proteomes" id="UP001358417">
    <property type="component" value="Unassembled WGS sequence"/>
</dbReference>
<keyword evidence="4" id="KW-0804">Transcription</keyword>
<comment type="caution">
    <text evidence="9">The sequence shown here is derived from an EMBL/GenBank/DDBJ whole genome shotgun (WGS) entry which is preliminary data.</text>
</comment>
<organism evidence="9 10">
    <name type="scientific">Exophiala bonariae</name>
    <dbReference type="NCBI Taxonomy" id="1690606"/>
    <lineage>
        <taxon>Eukaryota</taxon>
        <taxon>Fungi</taxon>
        <taxon>Dikarya</taxon>
        <taxon>Ascomycota</taxon>
        <taxon>Pezizomycotina</taxon>
        <taxon>Eurotiomycetes</taxon>
        <taxon>Chaetothyriomycetidae</taxon>
        <taxon>Chaetothyriales</taxon>
        <taxon>Herpotrichiellaceae</taxon>
        <taxon>Exophiala</taxon>
    </lineage>
</organism>
<dbReference type="GeneID" id="89976539"/>
<evidence type="ECO:0000256" key="2">
    <source>
        <dbReference type="ARBA" id="ARBA00023015"/>
    </source>
</evidence>
<dbReference type="CDD" id="cd12148">
    <property type="entry name" value="fungal_TF_MHR"/>
    <property type="match status" value="1"/>
</dbReference>
<dbReference type="GO" id="GO:0006351">
    <property type="term" value="P:DNA-templated transcription"/>
    <property type="evidence" value="ECO:0007669"/>
    <property type="project" value="InterPro"/>
</dbReference>
<evidence type="ECO:0000313" key="10">
    <source>
        <dbReference type="Proteomes" id="UP001358417"/>
    </source>
</evidence>
<evidence type="ECO:0000256" key="5">
    <source>
        <dbReference type="ARBA" id="ARBA00023242"/>
    </source>
</evidence>
<dbReference type="AlphaFoldDB" id="A0AAV9N095"/>
<keyword evidence="3" id="KW-0238">DNA-binding</keyword>
<evidence type="ECO:0000313" key="9">
    <source>
        <dbReference type="EMBL" id="KAK5046233.1"/>
    </source>
</evidence>
<dbReference type="InterPro" id="IPR050987">
    <property type="entry name" value="AtrR-like"/>
</dbReference>
<dbReference type="Pfam" id="PF00172">
    <property type="entry name" value="Zn_clus"/>
    <property type="match status" value="1"/>
</dbReference>
<dbReference type="PROSITE" id="PS50048">
    <property type="entry name" value="ZN2_CY6_FUNGAL_2"/>
    <property type="match status" value="1"/>
</dbReference>
<evidence type="ECO:0000256" key="3">
    <source>
        <dbReference type="ARBA" id="ARBA00023125"/>
    </source>
</evidence>
<feature type="region of interest" description="Disordered" evidence="7">
    <location>
        <begin position="1"/>
        <end position="24"/>
    </location>
</feature>
<feature type="compositionally biased region" description="Basic and acidic residues" evidence="7">
    <location>
        <begin position="1"/>
        <end position="14"/>
    </location>
</feature>